<protein>
    <submittedName>
        <fullName evidence="5">HET-domain-containing protein</fullName>
    </submittedName>
</protein>
<accession>A0A6A5TV03</accession>
<dbReference type="SUPFAM" id="SSF52540">
    <property type="entry name" value="P-loop containing nucleoside triphosphate hydrolases"/>
    <property type="match status" value="1"/>
</dbReference>
<dbReference type="InterPro" id="IPR056884">
    <property type="entry name" value="NPHP3-like_N"/>
</dbReference>
<dbReference type="Gene3D" id="1.25.40.20">
    <property type="entry name" value="Ankyrin repeat-containing domain"/>
    <property type="match status" value="1"/>
</dbReference>
<dbReference type="InterPro" id="IPR036770">
    <property type="entry name" value="Ankyrin_rpt-contain_sf"/>
</dbReference>
<organism evidence="5 6">
    <name type="scientific">Byssothecium circinans</name>
    <dbReference type="NCBI Taxonomy" id="147558"/>
    <lineage>
        <taxon>Eukaryota</taxon>
        <taxon>Fungi</taxon>
        <taxon>Dikarya</taxon>
        <taxon>Ascomycota</taxon>
        <taxon>Pezizomycotina</taxon>
        <taxon>Dothideomycetes</taxon>
        <taxon>Pleosporomycetidae</taxon>
        <taxon>Pleosporales</taxon>
        <taxon>Massarineae</taxon>
        <taxon>Massarinaceae</taxon>
        <taxon>Byssothecium</taxon>
    </lineage>
</organism>
<dbReference type="Pfam" id="PF06985">
    <property type="entry name" value="HET"/>
    <property type="match status" value="1"/>
</dbReference>
<keyword evidence="1" id="KW-0677">Repeat</keyword>
<dbReference type="Pfam" id="PF24883">
    <property type="entry name" value="NPHP3_N"/>
    <property type="match status" value="1"/>
</dbReference>
<evidence type="ECO:0000256" key="1">
    <source>
        <dbReference type="ARBA" id="ARBA00022737"/>
    </source>
</evidence>
<dbReference type="Pfam" id="PF12796">
    <property type="entry name" value="Ank_2"/>
    <property type="match status" value="1"/>
</dbReference>
<keyword evidence="2" id="KW-0040">ANK repeat</keyword>
<dbReference type="SMART" id="SM00248">
    <property type="entry name" value="ANK"/>
    <property type="match status" value="3"/>
</dbReference>
<dbReference type="Gene3D" id="3.40.50.300">
    <property type="entry name" value="P-loop containing nucleotide triphosphate hydrolases"/>
    <property type="match status" value="1"/>
</dbReference>
<reference evidence="5" key="1">
    <citation type="journal article" date="2020" name="Stud. Mycol.">
        <title>101 Dothideomycetes genomes: a test case for predicting lifestyles and emergence of pathogens.</title>
        <authorList>
            <person name="Haridas S."/>
            <person name="Albert R."/>
            <person name="Binder M."/>
            <person name="Bloem J."/>
            <person name="Labutti K."/>
            <person name="Salamov A."/>
            <person name="Andreopoulos B."/>
            <person name="Baker S."/>
            <person name="Barry K."/>
            <person name="Bills G."/>
            <person name="Bluhm B."/>
            <person name="Cannon C."/>
            <person name="Castanera R."/>
            <person name="Culley D."/>
            <person name="Daum C."/>
            <person name="Ezra D."/>
            <person name="Gonzalez J."/>
            <person name="Henrissat B."/>
            <person name="Kuo A."/>
            <person name="Liang C."/>
            <person name="Lipzen A."/>
            <person name="Lutzoni F."/>
            <person name="Magnuson J."/>
            <person name="Mondo S."/>
            <person name="Nolan M."/>
            <person name="Ohm R."/>
            <person name="Pangilinan J."/>
            <person name="Park H.-J."/>
            <person name="Ramirez L."/>
            <person name="Alfaro M."/>
            <person name="Sun H."/>
            <person name="Tritt A."/>
            <person name="Yoshinaga Y."/>
            <person name="Zwiers L.-H."/>
            <person name="Turgeon B."/>
            <person name="Goodwin S."/>
            <person name="Spatafora J."/>
            <person name="Crous P."/>
            <person name="Grigoriev I."/>
        </authorList>
    </citation>
    <scope>NUCLEOTIDE SEQUENCE</scope>
    <source>
        <strain evidence="5">CBS 675.92</strain>
    </source>
</reference>
<dbReference type="PANTHER" id="PTHR10622">
    <property type="entry name" value="HET DOMAIN-CONTAINING PROTEIN"/>
    <property type="match status" value="1"/>
</dbReference>
<keyword evidence="6" id="KW-1185">Reference proteome</keyword>
<gene>
    <name evidence="5" type="ORF">CC80DRAFT_58585</name>
</gene>
<evidence type="ECO:0000259" key="4">
    <source>
        <dbReference type="Pfam" id="PF24883"/>
    </source>
</evidence>
<dbReference type="AlphaFoldDB" id="A0A6A5TV03"/>
<sequence length="947" mass="107724">MRLLQLNENGECSLVERVGNDIPRYAILSHTWGGDSDEVAFQDLMNGRGKDKPGYCKVRFCTEQAARDGLRFSWIDTCCIDKSSSAELQEAINSMFRWYQNADRCYVYLSDVSRDSSDGDDLGSSRWKPAFRNSRWFRRGWTLQELIAPASVEFFSREKTYLGNKTSMAQTIYEISGIATDALQGTPLSQFSVDDRFMWAEKRKTKREEDEAYCLLGMFDIQMPLLYGEGREKALRRLQKEIKECPGDKALSLSGEQKQTLLDLLKFEQIDVRQMSIKNAHAKTCRWLLRRPKYLDWLDSTKLSDHRGFLWIKGKPGTGKSTLMKFVFANARKTMKDKILISFFFNARGEDLEKSTIGTYRSLLLQLLEQLPALQSVFDTLRLSASSISTGHQWGVESLKLLLEDSILSLGQSSVICFIDALDECEEEQVRDMIQFFERIGELAVSSRIQFRVCFSSRHYPHITIKNGLDLVLEGQEGHTQDITNYLESELKIGQSKIAQQIRSELQEKASGIFMWVVLVVGILNKEHDRGRVHALRRRLQEIPGDLYELFRDILTRDAHDRNELVLCIQWVLFAKEPLSPEQLYFAILSGVEPDTVSMWDAGNITRDVIKRFILDSSKGLTEITTSKLQKVQFIHESVRDFLLKGDGLSNVWPNLRGNLQGQSHERLKQCCLNYIKVDVFAALKIPQSLPKASTPEAADIRKAVDSSFPFLEYATSNVLYHANAAQAGGVPQEHFLKSFSHPQWVRLDNLFEKREVRRHSAGVSLLYLLGERNMPELIGVYSHPISGLEVENERYGCPVFAAMATGSKQAVKALLEGLVQPVEDQYCRGNAHNYYEECNQTKIGRDFTFSKRRTILSYSAEFGYKRIVSLILESDKFNVNLRNQLGQTPLSLAAENGHEAVVKLLLDTGKVNVDSKDQHGRTPLSWAAGNGHEAVVKLLRSNTDLL</sequence>
<dbReference type="InterPro" id="IPR010730">
    <property type="entry name" value="HET"/>
</dbReference>
<evidence type="ECO:0000313" key="5">
    <source>
        <dbReference type="EMBL" id="KAF1956471.1"/>
    </source>
</evidence>
<dbReference type="OrthoDB" id="194358at2759"/>
<proteinExistence type="predicted"/>
<dbReference type="SUPFAM" id="SSF48403">
    <property type="entry name" value="Ankyrin repeat"/>
    <property type="match status" value="1"/>
</dbReference>
<dbReference type="InterPro" id="IPR002110">
    <property type="entry name" value="Ankyrin_rpt"/>
</dbReference>
<evidence type="ECO:0000259" key="3">
    <source>
        <dbReference type="Pfam" id="PF06985"/>
    </source>
</evidence>
<feature type="domain" description="Nephrocystin 3-like N-terminal" evidence="4">
    <location>
        <begin position="284"/>
        <end position="458"/>
    </location>
</feature>
<feature type="domain" description="Heterokaryon incompatibility" evidence="3">
    <location>
        <begin position="25"/>
        <end position="116"/>
    </location>
</feature>
<dbReference type="PANTHER" id="PTHR10622:SF10">
    <property type="entry name" value="HET DOMAIN-CONTAINING PROTEIN"/>
    <property type="match status" value="1"/>
</dbReference>
<dbReference type="PROSITE" id="PS50297">
    <property type="entry name" value="ANK_REP_REGION"/>
    <property type="match status" value="2"/>
</dbReference>
<dbReference type="Proteomes" id="UP000800035">
    <property type="component" value="Unassembled WGS sequence"/>
</dbReference>
<evidence type="ECO:0000313" key="6">
    <source>
        <dbReference type="Proteomes" id="UP000800035"/>
    </source>
</evidence>
<name>A0A6A5TV03_9PLEO</name>
<evidence type="ECO:0000256" key="2">
    <source>
        <dbReference type="PROSITE-ProRule" id="PRU00023"/>
    </source>
</evidence>
<dbReference type="PROSITE" id="PS50088">
    <property type="entry name" value="ANK_REPEAT"/>
    <property type="match status" value="2"/>
</dbReference>
<feature type="repeat" description="ANK" evidence="2">
    <location>
        <begin position="886"/>
        <end position="910"/>
    </location>
</feature>
<dbReference type="EMBL" id="ML976991">
    <property type="protein sequence ID" value="KAF1956471.1"/>
    <property type="molecule type" value="Genomic_DNA"/>
</dbReference>
<feature type="repeat" description="ANK" evidence="2">
    <location>
        <begin position="920"/>
        <end position="940"/>
    </location>
</feature>
<dbReference type="InterPro" id="IPR027417">
    <property type="entry name" value="P-loop_NTPase"/>
</dbReference>